<dbReference type="AlphaFoldDB" id="A0A6J4NZ28"/>
<evidence type="ECO:0000313" key="1">
    <source>
        <dbReference type="EMBL" id="CAA9399350.1"/>
    </source>
</evidence>
<proteinExistence type="predicted"/>
<reference evidence="1" key="1">
    <citation type="submission" date="2020-02" db="EMBL/GenBank/DDBJ databases">
        <authorList>
            <person name="Meier V. D."/>
        </authorList>
    </citation>
    <scope>NUCLEOTIDE SEQUENCE</scope>
    <source>
        <strain evidence="1">AVDCRST_MAG55</strain>
    </source>
</reference>
<name>A0A6J4NZ28_9ACTN</name>
<protein>
    <recommendedName>
        <fullName evidence="2">SseB protein N-terminal domain-containing protein</fullName>
    </recommendedName>
</protein>
<dbReference type="EMBL" id="CADCUZ010000024">
    <property type="protein sequence ID" value="CAA9399350.1"/>
    <property type="molecule type" value="Genomic_DNA"/>
</dbReference>
<evidence type="ECO:0008006" key="2">
    <source>
        <dbReference type="Google" id="ProtNLM"/>
    </source>
</evidence>
<organism evidence="1">
    <name type="scientific">uncultured Rubrobacteraceae bacterium</name>
    <dbReference type="NCBI Taxonomy" id="349277"/>
    <lineage>
        <taxon>Bacteria</taxon>
        <taxon>Bacillati</taxon>
        <taxon>Actinomycetota</taxon>
        <taxon>Rubrobacteria</taxon>
        <taxon>Rubrobacterales</taxon>
        <taxon>Rubrobacteraceae</taxon>
        <taxon>environmental samples</taxon>
    </lineage>
</organism>
<accession>A0A6J4NZ28</accession>
<gene>
    <name evidence="1" type="ORF">AVDCRST_MAG55-553</name>
</gene>
<sequence>MTTVIERIEGTTRCKLSEEGRGRSSESAALLAIVPSLRHRYLIVRHGYKGLELPHLFLNSGEEVLSVFSSKEVASRFLSSVVFGEGWYVREFSAGELVSVLYSLCAEIKRVLFNPLPEALVGDEGLASFLVDRDRFIGSLIEG</sequence>